<dbReference type="CDD" id="cd01997">
    <property type="entry name" value="GMP_synthase_C"/>
    <property type="match status" value="1"/>
</dbReference>
<protein>
    <recommendedName>
        <fullName evidence="9">GMP synthase [glutamine-hydrolyzing]</fullName>
        <ecNumber evidence="9">6.3.5.2</ecNumber>
    </recommendedName>
    <alternativeName>
        <fullName evidence="9">GMP synthetase</fullName>
    </alternativeName>
    <alternativeName>
        <fullName evidence="9">Glutamine amidotransferase</fullName>
    </alternativeName>
</protein>
<dbReference type="PANTHER" id="PTHR11922">
    <property type="entry name" value="GMP SYNTHASE-RELATED"/>
    <property type="match status" value="1"/>
</dbReference>
<reference evidence="12 13" key="1">
    <citation type="submission" date="2023-09" db="EMBL/GenBank/DDBJ databases">
        <title>Microbial mechanism of fulvic acid promoting antimony reduction mineralization in rice fields.</title>
        <authorList>
            <person name="Chen G."/>
            <person name="Lan J."/>
        </authorList>
    </citation>
    <scope>NUCLEOTIDE SEQUENCE [LARGE SCALE GENOMIC DNA]</scope>
    <source>
        <strain evidence="12 13">PS1</strain>
    </source>
</reference>
<feature type="active site" description="Nucleophile" evidence="9">
    <location>
        <position position="87"/>
    </location>
</feature>
<evidence type="ECO:0000256" key="8">
    <source>
        <dbReference type="ARBA" id="ARBA00022962"/>
    </source>
</evidence>
<dbReference type="PANTHER" id="PTHR11922:SF2">
    <property type="entry name" value="GMP SYNTHASE [GLUTAMINE-HYDROLYZING]"/>
    <property type="match status" value="1"/>
</dbReference>
<keyword evidence="7 9" id="KW-0067">ATP-binding</keyword>
<dbReference type="CDD" id="cd01742">
    <property type="entry name" value="GATase1_GMP_Synthase"/>
    <property type="match status" value="1"/>
</dbReference>
<evidence type="ECO:0000256" key="6">
    <source>
        <dbReference type="ARBA" id="ARBA00022755"/>
    </source>
</evidence>
<dbReference type="Gene3D" id="3.40.50.880">
    <property type="match status" value="1"/>
</dbReference>
<name>A0ABY9VND4_9BACI</name>
<dbReference type="Pfam" id="PF00958">
    <property type="entry name" value="GMP_synt_C"/>
    <property type="match status" value="1"/>
</dbReference>
<dbReference type="NCBIfam" id="TIGR00884">
    <property type="entry name" value="guaA_Cterm"/>
    <property type="match status" value="1"/>
</dbReference>
<feature type="active site" evidence="9">
    <location>
        <position position="174"/>
    </location>
</feature>
<keyword evidence="5 9" id="KW-0332">GMP biosynthesis</keyword>
<dbReference type="PROSITE" id="PS51553">
    <property type="entry name" value="GMPS_ATP_PPASE"/>
    <property type="match status" value="1"/>
</dbReference>
<keyword evidence="6 9" id="KW-0658">Purine biosynthesis</keyword>
<dbReference type="InterPro" id="IPR022955">
    <property type="entry name" value="GMP_synthase"/>
</dbReference>
<keyword evidence="8 9" id="KW-0315">Glutamine amidotransferase</keyword>
<evidence type="ECO:0000256" key="10">
    <source>
        <dbReference type="PROSITE-ProRule" id="PRU00886"/>
    </source>
</evidence>
<feature type="binding site" evidence="10">
    <location>
        <begin position="228"/>
        <end position="234"/>
    </location>
    <ligand>
        <name>ATP</name>
        <dbReference type="ChEBI" id="CHEBI:30616"/>
    </ligand>
</feature>
<evidence type="ECO:0000256" key="1">
    <source>
        <dbReference type="ARBA" id="ARBA00002332"/>
    </source>
</evidence>
<evidence type="ECO:0000256" key="7">
    <source>
        <dbReference type="ARBA" id="ARBA00022840"/>
    </source>
</evidence>
<dbReference type="Pfam" id="PF00117">
    <property type="entry name" value="GATase"/>
    <property type="match status" value="1"/>
</dbReference>
<keyword evidence="4 9" id="KW-0547">Nucleotide-binding</keyword>
<comment type="pathway">
    <text evidence="2 9">Purine metabolism; GMP biosynthesis; GMP from XMP (L-Gln route): step 1/1.</text>
</comment>
<sequence length="515" mass="57939">MKTELQDQEKIIVLDFGSQYNQLITRRIREFGVYSELHPHTITADEIKEMNPKGIIFSGGPNSVYDEGAFRCDEKIFELGLPILGICYGMQLMTMHFGGKVEKAKNREYGKALLTLHNQNRLFEGTPGEQVVWMSHGDLVTMSPPGFSVDGINPSCPIAAMSDESRKLYAVQFHPEVRHSIYGNDLLKNFVFKVCECEGNWSMENFIEIEIEKIRQQVGDKKVLCALSGGVDSSVVAVLIHKAIGDQLTCIFVDHGLLRKDEAEGVMKNLADGFNMNVIKVDAKERFMSKLEGVSDPEQKRKIIGNEFIYVFDDEAEKLEGIEFLAQGTLYTDIIESGTATAQTIKSHHNVGGLPEDMQFKLIEPLNTLFKDEVRALGTELGMPDEIVWRQPFPGPGLGIRVLGAITEEKLEIVRESDAILREEIKKAGLDRDIWQYFTVLPDIRSVGVMGDARTYDYTIGIRAVTSIDGMTSDWARIPWDVLEVISTRIVNEVDHINRVVYDITSKPPATIEWE</sequence>
<evidence type="ECO:0000313" key="12">
    <source>
        <dbReference type="EMBL" id="WNF23237.1"/>
    </source>
</evidence>
<evidence type="ECO:0000256" key="9">
    <source>
        <dbReference type="HAMAP-Rule" id="MF_00344"/>
    </source>
</evidence>
<keyword evidence="13" id="KW-1185">Reference proteome</keyword>
<dbReference type="Gene3D" id="3.30.300.10">
    <property type="match status" value="1"/>
</dbReference>
<dbReference type="SUPFAM" id="SSF52402">
    <property type="entry name" value="Adenine nucleotide alpha hydrolases-like"/>
    <property type="match status" value="1"/>
</dbReference>
<dbReference type="NCBIfam" id="NF000848">
    <property type="entry name" value="PRK00074.1"/>
    <property type="match status" value="1"/>
</dbReference>
<evidence type="ECO:0000256" key="4">
    <source>
        <dbReference type="ARBA" id="ARBA00022741"/>
    </source>
</evidence>
<dbReference type="RefSeq" id="WP_311073447.1">
    <property type="nucleotide sequence ID" value="NZ_CP134494.1"/>
</dbReference>
<dbReference type="HAMAP" id="MF_00344">
    <property type="entry name" value="GMP_synthase"/>
    <property type="match status" value="1"/>
</dbReference>
<evidence type="ECO:0000256" key="3">
    <source>
        <dbReference type="ARBA" id="ARBA00022598"/>
    </source>
</evidence>
<dbReference type="Gene3D" id="3.40.50.620">
    <property type="entry name" value="HUPs"/>
    <property type="match status" value="1"/>
</dbReference>
<dbReference type="InterPro" id="IPR022310">
    <property type="entry name" value="NAD/GMP_synthase"/>
</dbReference>
<keyword evidence="3 9" id="KW-0436">Ligase</keyword>
<evidence type="ECO:0000256" key="2">
    <source>
        <dbReference type="ARBA" id="ARBA00005153"/>
    </source>
</evidence>
<dbReference type="PRINTS" id="PR00099">
    <property type="entry name" value="CPSGATASE"/>
</dbReference>
<dbReference type="Pfam" id="PF02540">
    <property type="entry name" value="NAD_synthase"/>
    <property type="match status" value="1"/>
</dbReference>
<dbReference type="SUPFAM" id="SSF52317">
    <property type="entry name" value="Class I glutamine amidotransferase-like"/>
    <property type="match status" value="1"/>
</dbReference>
<dbReference type="SUPFAM" id="SSF54810">
    <property type="entry name" value="GMP synthetase C-terminal dimerisation domain"/>
    <property type="match status" value="1"/>
</dbReference>
<feature type="active site" evidence="9">
    <location>
        <position position="176"/>
    </location>
</feature>
<proteinExistence type="inferred from homology"/>
<dbReference type="PRINTS" id="PR00096">
    <property type="entry name" value="GATASE"/>
</dbReference>
<dbReference type="GO" id="GO:0003922">
    <property type="term" value="F:GMP synthase (glutamine-hydrolyzing) activity"/>
    <property type="evidence" value="ECO:0007669"/>
    <property type="project" value="UniProtKB-EC"/>
</dbReference>
<dbReference type="EMBL" id="CP134494">
    <property type="protein sequence ID" value="WNF23237.1"/>
    <property type="molecule type" value="Genomic_DNA"/>
</dbReference>
<feature type="domain" description="GMPS ATP-PPase" evidence="11">
    <location>
        <begin position="201"/>
        <end position="390"/>
    </location>
</feature>
<organism evidence="12 13">
    <name type="scientific">Mesobacillus jeotgali</name>
    <dbReference type="NCBI Taxonomy" id="129985"/>
    <lineage>
        <taxon>Bacteria</taxon>
        <taxon>Bacillati</taxon>
        <taxon>Bacillota</taxon>
        <taxon>Bacilli</taxon>
        <taxon>Bacillales</taxon>
        <taxon>Bacillaceae</taxon>
        <taxon>Mesobacillus</taxon>
    </lineage>
</organism>
<evidence type="ECO:0000313" key="13">
    <source>
        <dbReference type="Proteomes" id="UP001303324"/>
    </source>
</evidence>
<evidence type="ECO:0000256" key="5">
    <source>
        <dbReference type="ARBA" id="ARBA00022749"/>
    </source>
</evidence>
<dbReference type="InterPro" id="IPR017926">
    <property type="entry name" value="GATASE"/>
</dbReference>
<dbReference type="NCBIfam" id="TIGR00888">
    <property type="entry name" value="guaA_Nterm"/>
    <property type="match status" value="1"/>
</dbReference>
<comment type="catalytic activity">
    <reaction evidence="9">
        <text>XMP + L-glutamine + ATP + H2O = GMP + L-glutamate + AMP + diphosphate + 2 H(+)</text>
        <dbReference type="Rhea" id="RHEA:11680"/>
        <dbReference type="ChEBI" id="CHEBI:15377"/>
        <dbReference type="ChEBI" id="CHEBI:15378"/>
        <dbReference type="ChEBI" id="CHEBI:29985"/>
        <dbReference type="ChEBI" id="CHEBI:30616"/>
        <dbReference type="ChEBI" id="CHEBI:33019"/>
        <dbReference type="ChEBI" id="CHEBI:57464"/>
        <dbReference type="ChEBI" id="CHEBI:58115"/>
        <dbReference type="ChEBI" id="CHEBI:58359"/>
        <dbReference type="ChEBI" id="CHEBI:456215"/>
        <dbReference type="EC" id="6.3.5.2"/>
    </reaction>
</comment>
<dbReference type="EC" id="6.3.5.2" evidence="9"/>
<gene>
    <name evidence="9 12" type="primary">guaA</name>
    <name evidence="12" type="ORF">RH061_01605</name>
</gene>
<comment type="function">
    <text evidence="1 9">Catalyzes the synthesis of GMP from XMP.</text>
</comment>
<comment type="subunit">
    <text evidence="9">Homodimer.</text>
</comment>
<evidence type="ECO:0000259" key="11">
    <source>
        <dbReference type="PROSITE" id="PS51553"/>
    </source>
</evidence>
<dbReference type="InterPro" id="IPR029062">
    <property type="entry name" value="Class_I_gatase-like"/>
</dbReference>
<dbReference type="Proteomes" id="UP001303324">
    <property type="component" value="Chromosome"/>
</dbReference>
<dbReference type="InterPro" id="IPR014729">
    <property type="entry name" value="Rossmann-like_a/b/a_fold"/>
</dbReference>
<dbReference type="InterPro" id="IPR025777">
    <property type="entry name" value="GMPS_ATP_PPase_dom"/>
</dbReference>
<dbReference type="InterPro" id="IPR001674">
    <property type="entry name" value="GMP_synth_C"/>
</dbReference>
<accession>A0ABY9VND4</accession>
<dbReference type="InterPro" id="IPR004739">
    <property type="entry name" value="GMP_synth_GATase"/>
</dbReference>
<dbReference type="PROSITE" id="PS51273">
    <property type="entry name" value="GATASE_TYPE_1"/>
    <property type="match status" value="1"/>
</dbReference>